<dbReference type="Gene3D" id="3.40.50.300">
    <property type="entry name" value="P-loop containing nucleotide triphosphate hydrolases"/>
    <property type="match status" value="2"/>
</dbReference>
<evidence type="ECO:0000256" key="5">
    <source>
        <dbReference type="ARBA" id="ARBA00022741"/>
    </source>
</evidence>
<keyword evidence="5" id="KW-0547">Nucleotide-binding</keyword>
<evidence type="ECO:0008006" key="16">
    <source>
        <dbReference type="Google" id="ProtNLM"/>
    </source>
</evidence>
<evidence type="ECO:0000256" key="9">
    <source>
        <dbReference type="ARBA" id="ARBA00023172"/>
    </source>
</evidence>
<proteinExistence type="inferred from homology"/>
<dbReference type="InterPro" id="IPR027417">
    <property type="entry name" value="P-loop_NTPase"/>
</dbReference>
<keyword evidence="7" id="KW-0067">ATP-binding</keyword>
<evidence type="ECO:0000256" key="10">
    <source>
        <dbReference type="ARBA" id="ARBA00023204"/>
    </source>
</evidence>
<dbReference type="STRING" id="13616.ENSMODP00000027331"/>
<dbReference type="InParanoid" id="H9H951"/>
<dbReference type="HOGENOM" id="CLU_009063_0_1_1"/>
<reference evidence="14" key="3">
    <citation type="submission" date="2025-09" db="UniProtKB">
        <authorList>
            <consortium name="Ensembl"/>
        </authorList>
    </citation>
    <scope>IDENTIFICATION</scope>
</reference>
<dbReference type="Bgee" id="ENSMODG00000022800">
    <property type="expression patterns" value="Expressed in testis and 2 other cell types or tissues"/>
</dbReference>
<feature type="coiled-coil region" evidence="12">
    <location>
        <begin position="914"/>
        <end position="941"/>
    </location>
</feature>
<dbReference type="PANTHER" id="PTHR19306">
    <property type="entry name" value="STRUCTURAL MAINTENANCE OF CHROMOSOMES 5,6 SMC5, SMC6"/>
    <property type="match status" value="1"/>
</dbReference>
<evidence type="ECO:0000256" key="7">
    <source>
        <dbReference type="ARBA" id="ARBA00022840"/>
    </source>
</evidence>
<dbReference type="eggNOG" id="KOG0250">
    <property type="taxonomic scope" value="Eukaryota"/>
</dbReference>
<keyword evidence="15" id="KW-1185">Reference proteome</keyword>
<evidence type="ECO:0000256" key="11">
    <source>
        <dbReference type="ARBA" id="ARBA00023242"/>
    </source>
</evidence>
<dbReference type="PANTHER" id="PTHR19306:SF6">
    <property type="entry name" value="STRUCTURAL MAINTENANCE OF CHROMOSOMES PROTEIN 6"/>
    <property type="match status" value="1"/>
</dbReference>
<dbReference type="GO" id="GO:0005634">
    <property type="term" value="C:nucleus"/>
    <property type="evidence" value="ECO:0000318"/>
    <property type="project" value="GO_Central"/>
</dbReference>
<feature type="compositionally biased region" description="Basic and acidic residues" evidence="13">
    <location>
        <begin position="1"/>
        <end position="10"/>
    </location>
</feature>
<feature type="compositionally biased region" description="Basic and acidic residues" evidence="13">
    <location>
        <begin position="49"/>
        <end position="63"/>
    </location>
</feature>
<evidence type="ECO:0000313" key="14">
    <source>
        <dbReference type="Ensembl" id="ENSMODP00000027331.2"/>
    </source>
</evidence>
<reference evidence="14" key="2">
    <citation type="submission" date="2025-08" db="UniProtKB">
        <authorList>
            <consortium name="Ensembl"/>
        </authorList>
    </citation>
    <scope>IDENTIFICATION</scope>
</reference>
<reference evidence="14" key="1">
    <citation type="journal article" date="2007" name="Nature">
        <title>Genome of the marsupial Monodelphis domestica reveals innovation in non-coding sequences.</title>
        <authorList>
            <person name="Mikkelsen T.S."/>
            <person name="Wakefield M.J."/>
            <person name="Aken B."/>
            <person name="Amemiya C.T."/>
            <person name="Chang J.L."/>
            <person name="Duke S."/>
            <person name="Garber M."/>
            <person name="Gentles A.J."/>
            <person name="Goodstadt L."/>
            <person name="Heger A."/>
            <person name="Jurka J."/>
            <person name="Kamal M."/>
            <person name="Mauceli E."/>
            <person name="Searle S.M."/>
            <person name="Sharpe T."/>
            <person name="Baker M.L."/>
            <person name="Batzer M.A."/>
            <person name="Benos P.V."/>
            <person name="Belov K."/>
            <person name="Clamp M."/>
            <person name="Cook A."/>
            <person name="Cuff J."/>
            <person name="Das R."/>
            <person name="Davidow L."/>
            <person name="Deakin J.E."/>
            <person name="Fazzari M.J."/>
            <person name="Glass J.L."/>
            <person name="Grabherr M."/>
            <person name="Greally J.M."/>
            <person name="Gu W."/>
            <person name="Hore T.A."/>
            <person name="Huttley G.A."/>
            <person name="Kleber M."/>
            <person name="Jirtle R.L."/>
            <person name="Koina E."/>
            <person name="Lee J.T."/>
            <person name="Mahony S."/>
            <person name="Marra M.A."/>
            <person name="Miller R.D."/>
            <person name="Nicholls R.D."/>
            <person name="Oda M."/>
            <person name="Papenfuss A.T."/>
            <person name="Parra Z.E."/>
            <person name="Pollock D.D."/>
            <person name="Ray D.A."/>
            <person name="Schein J.E."/>
            <person name="Speed T.P."/>
            <person name="Thompson K."/>
            <person name="VandeBerg J.L."/>
            <person name="Wade C.M."/>
            <person name="Walker J.A."/>
            <person name="Waters P.D."/>
            <person name="Webber C."/>
            <person name="Weidman J.R."/>
            <person name="Xie X."/>
            <person name="Zody M.C."/>
            <person name="Baldwin J."/>
            <person name="Abdouelleil A."/>
            <person name="Abdulkadir J."/>
            <person name="Abebe A."/>
            <person name="Abera B."/>
            <person name="Abreu J."/>
            <person name="Acer S.C."/>
            <person name="Aftuck L."/>
            <person name="Alexander A."/>
            <person name="An P."/>
            <person name="Anderson E."/>
            <person name="Anderson S."/>
            <person name="Arachi H."/>
            <person name="Azer M."/>
            <person name="Bachantsang P."/>
            <person name="Barry A."/>
            <person name="Bayul T."/>
            <person name="Berlin A."/>
            <person name="Bessette D."/>
            <person name="Bloom T."/>
            <person name="Bloom T."/>
            <person name="Boguslavskiy L."/>
            <person name="Bonnet C."/>
            <person name="Boukhgalter B."/>
            <person name="Bourzgui I."/>
            <person name="Brown A."/>
            <person name="Cahill P."/>
            <person name="Channer S."/>
            <person name="Cheshatsang Y."/>
            <person name="Chuda L."/>
            <person name="Citroen M."/>
            <person name="Collymore A."/>
            <person name="Cooke P."/>
            <person name="Costello M."/>
            <person name="D'Aco K."/>
            <person name="Daza R."/>
            <person name="De Haan G."/>
            <person name="DeGray S."/>
            <person name="DeMaso C."/>
            <person name="Dhargay N."/>
            <person name="Dooley K."/>
            <person name="Dooley E."/>
            <person name="Doricent M."/>
            <person name="Dorje P."/>
            <person name="Dorjee K."/>
            <person name="Dupes A."/>
            <person name="Elong R."/>
            <person name="Falk J."/>
            <person name="Farina A."/>
            <person name="Faro S."/>
            <person name="Ferguson D."/>
            <person name="Fisher S."/>
            <person name="Foley C.D."/>
            <person name="Franke A."/>
            <person name="Friedrich D."/>
            <person name="Gadbois L."/>
            <person name="Gearin G."/>
            <person name="Gearin C.R."/>
            <person name="Giannoukos G."/>
            <person name="Goode T."/>
            <person name="Graham J."/>
            <person name="Grandbois E."/>
            <person name="Grewal S."/>
            <person name="Gyaltsen K."/>
            <person name="Hafez N."/>
            <person name="Hagos B."/>
            <person name="Hall J."/>
            <person name="Henson C."/>
            <person name="Hollinger A."/>
            <person name="Honan T."/>
            <person name="Huard M.D."/>
            <person name="Hughes L."/>
            <person name="Hurhula B."/>
            <person name="Husby M.E."/>
            <person name="Kamat A."/>
            <person name="Kanga B."/>
            <person name="Kashin S."/>
            <person name="Khazanovich D."/>
            <person name="Kisner P."/>
            <person name="Lance K."/>
            <person name="Lara M."/>
            <person name="Lee W."/>
            <person name="Lennon N."/>
            <person name="Letendre F."/>
            <person name="LeVine R."/>
            <person name="Lipovsky A."/>
            <person name="Liu X."/>
            <person name="Liu J."/>
            <person name="Liu S."/>
            <person name="Lokyitsang T."/>
            <person name="Lokyitsang Y."/>
            <person name="Lubonja R."/>
            <person name="Lui A."/>
            <person name="MacDonald P."/>
            <person name="Magnisalis V."/>
            <person name="Maru K."/>
            <person name="Matthews C."/>
            <person name="McCusker W."/>
            <person name="McDonough S."/>
            <person name="Mehta T."/>
            <person name="Meldrim J."/>
            <person name="Meneus L."/>
            <person name="Mihai O."/>
            <person name="Mihalev A."/>
            <person name="Mihova T."/>
            <person name="Mittelman R."/>
            <person name="Mlenga V."/>
            <person name="Montmayeur A."/>
            <person name="Mulrain L."/>
            <person name="Navidi A."/>
            <person name="Naylor J."/>
            <person name="Negash T."/>
            <person name="Nguyen T."/>
            <person name="Nguyen N."/>
            <person name="Nicol R."/>
            <person name="Norbu C."/>
            <person name="Norbu N."/>
            <person name="Novod N."/>
            <person name="O'Neill B."/>
            <person name="Osman S."/>
            <person name="Markiewicz E."/>
            <person name="Oyono O.L."/>
            <person name="Patti C."/>
            <person name="Phunkhang P."/>
            <person name="Pierre F."/>
            <person name="Priest M."/>
            <person name="Raghuraman S."/>
            <person name="Rege F."/>
            <person name="Reyes R."/>
            <person name="Rise C."/>
            <person name="Rogov P."/>
            <person name="Ross K."/>
            <person name="Ryan E."/>
            <person name="Settipalli S."/>
            <person name="Shea T."/>
            <person name="Sherpa N."/>
            <person name="Shi L."/>
            <person name="Shih D."/>
            <person name="Sparrow T."/>
            <person name="Spaulding J."/>
            <person name="Stalker J."/>
            <person name="Stange-Thomann N."/>
            <person name="Stavropoulos S."/>
            <person name="Stone C."/>
            <person name="Strader C."/>
            <person name="Tesfaye S."/>
            <person name="Thomson T."/>
            <person name="Thoulutsang Y."/>
            <person name="Thoulutsang D."/>
            <person name="Topham K."/>
            <person name="Topping I."/>
            <person name="Tsamla T."/>
            <person name="Vassiliev H."/>
            <person name="Vo A."/>
            <person name="Wangchuk T."/>
            <person name="Wangdi T."/>
            <person name="Weiand M."/>
            <person name="Wilkinson J."/>
            <person name="Wilson A."/>
            <person name="Yadav S."/>
            <person name="Young G."/>
            <person name="Yu Q."/>
            <person name="Zembek L."/>
            <person name="Zhong D."/>
            <person name="Zimmer A."/>
            <person name="Zwirko Z."/>
            <person name="Jaffe D.B."/>
            <person name="Alvarez P."/>
            <person name="Brockman W."/>
            <person name="Butler J."/>
            <person name="Chin C."/>
            <person name="Gnerre S."/>
            <person name="MacCallum I."/>
            <person name="Graves J.A."/>
            <person name="Ponting C.P."/>
            <person name="Breen M."/>
            <person name="Samollow P.B."/>
            <person name="Lander E.S."/>
            <person name="Lindblad-Toh K."/>
        </authorList>
    </citation>
    <scope>NUCLEOTIDE SEQUENCE [LARGE SCALE GENOMIC DNA]</scope>
</reference>
<accession>H9H951</accession>
<dbReference type="GO" id="GO:0000724">
    <property type="term" value="P:double-strand break repair via homologous recombination"/>
    <property type="evidence" value="ECO:0000318"/>
    <property type="project" value="GO_Central"/>
</dbReference>
<keyword evidence="10" id="KW-0234">DNA repair</keyword>
<evidence type="ECO:0000256" key="2">
    <source>
        <dbReference type="ARBA" id="ARBA00004286"/>
    </source>
</evidence>
<evidence type="ECO:0000256" key="12">
    <source>
        <dbReference type="SAM" id="Coils"/>
    </source>
</evidence>
<keyword evidence="8 12" id="KW-0175">Coiled coil</keyword>
<feature type="compositionally biased region" description="Acidic residues" evidence="13">
    <location>
        <begin position="34"/>
        <end position="48"/>
    </location>
</feature>
<evidence type="ECO:0000256" key="8">
    <source>
        <dbReference type="ARBA" id="ARBA00023054"/>
    </source>
</evidence>
<dbReference type="SUPFAM" id="SSF52540">
    <property type="entry name" value="P-loop containing nucleoside triphosphate hydrolases"/>
    <property type="match status" value="2"/>
</dbReference>
<evidence type="ECO:0000313" key="15">
    <source>
        <dbReference type="Proteomes" id="UP000002280"/>
    </source>
</evidence>
<dbReference type="AlphaFoldDB" id="H9H951"/>
<comment type="subcellular location">
    <subcellularLocation>
        <location evidence="2">Chromosome</location>
    </subcellularLocation>
    <subcellularLocation>
        <location evidence="1">Nucleus</location>
    </subcellularLocation>
</comment>
<comment type="similarity">
    <text evidence="3">Belongs to the SMC family. SMC6 subfamily.</text>
</comment>
<feature type="coiled-coil region" evidence="12">
    <location>
        <begin position="262"/>
        <end position="309"/>
    </location>
</feature>
<evidence type="ECO:0000256" key="3">
    <source>
        <dbReference type="ARBA" id="ARBA00006793"/>
    </source>
</evidence>
<dbReference type="GO" id="GO:0035861">
    <property type="term" value="C:site of double-strand break"/>
    <property type="evidence" value="ECO:0000318"/>
    <property type="project" value="GO_Central"/>
</dbReference>
<protein>
    <recommendedName>
        <fullName evidence="16">RecF/RecN/SMC N-terminal domain-containing protein</fullName>
    </recommendedName>
</protein>
<organism evidence="14 15">
    <name type="scientific">Monodelphis domestica</name>
    <name type="common">Gray short-tailed opossum</name>
    <dbReference type="NCBI Taxonomy" id="13616"/>
    <lineage>
        <taxon>Eukaryota</taxon>
        <taxon>Metazoa</taxon>
        <taxon>Chordata</taxon>
        <taxon>Craniata</taxon>
        <taxon>Vertebrata</taxon>
        <taxon>Euteleostomi</taxon>
        <taxon>Mammalia</taxon>
        <taxon>Metatheria</taxon>
        <taxon>Didelphimorphia</taxon>
        <taxon>Didelphidae</taxon>
        <taxon>Monodelphis</taxon>
    </lineage>
</organism>
<feature type="coiled-coil region" evidence="12">
    <location>
        <begin position="695"/>
        <end position="791"/>
    </location>
</feature>
<feature type="coiled-coil region" evidence="12">
    <location>
        <begin position="848"/>
        <end position="875"/>
    </location>
</feature>
<dbReference type="GO" id="GO:0030915">
    <property type="term" value="C:Smc5-Smc6 complex"/>
    <property type="evidence" value="ECO:0000318"/>
    <property type="project" value="GO_Central"/>
</dbReference>
<keyword evidence="9" id="KW-0233">DNA recombination</keyword>
<dbReference type="GeneTree" id="ENSGT00940000166791"/>
<dbReference type="Ensembl" id="ENSMODT00000028872.3">
    <property type="protein sequence ID" value="ENSMODP00000027331.2"/>
    <property type="gene ID" value="ENSMODG00000022800.3"/>
</dbReference>
<evidence type="ECO:0000256" key="6">
    <source>
        <dbReference type="ARBA" id="ARBA00022763"/>
    </source>
</evidence>
<evidence type="ECO:0000256" key="1">
    <source>
        <dbReference type="ARBA" id="ARBA00004123"/>
    </source>
</evidence>
<feature type="region of interest" description="Disordered" evidence="13">
    <location>
        <begin position="1"/>
        <end position="79"/>
    </location>
</feature>
<dbReference type="GO" id="GO:0003697">
    <property type="term" value="F:single-stranded DNA binding"/>
    <property type="evidence" value="ECO:0000318"/>
    <property type="project" value="GO_Central"/>
</dbReference>
<dbReference type="GO" id="GO:0005524">
    <property type="term" value="F:ATP binding"/>
    <property type="evidence" value="ECO:0007669"/>
    <property type="project" value="UniProtKB-KW"/>
</dbReference>
<dbReference type="GO" id="GO:0003684">
    <property type="term" value="F:damaged DNA binding"/>
    <property type="evidence" value="ECO:0000318"/>
    <property type="project" value="GO_Central"/>
</dbReference>
<evidence type="ECO:0000256" key="4">
    <source>
        <dbReference type="ARBA" id="ARBA00022454"/>
    </source>
</evidence>
<keyword evidence="6" id="KW-0227">DNA damage</keyword>
<dbReference type="Proteomes" id="UP000002280">
    <property type="component" value="Unplaced"/>
</dbReference>
<sequence length="1112" mass="126782">MRRGAGEGRRGVGRMRKALPPRGASAVTEPMAQIEEEPDLQAVEEQEAEGPRAESVSKSDKKSTLSQSEPQASAAAASQTVLGESGIIESIQLENFMSYAMLGPVKFGSRVTIVVGSPGKSALLIALAVGLSGKSTDDMPLKDFVKDGEASASISITLKNQGDSAFKSALYRDSIIVQRHINKDGSESCELKNQEGNLVSSEKEELTAILDHFKIQVDNPVTIIGENTGKQLLQSWLNSDRYKLFLKASELYQMRGEYSESLERKNRRHQEMEQGKGQLEKLRRQYLGIEEKFKRMVVLKEKLEDLKHEMAWALVIETERELDDMSGDVSVGDQHTGILNQKLEAAKTKCEAVDVKQKAIHEKVQKLNDEVTELEPKCIKAHEEVEKLDKAYIEAETSHNSFQNDLIRLNEMAGNLHGNIKDMKESLHLAALEKEKNIAVLKEKLMDSKTQEDSLIQSIIVLHRVREKDEEEYCRIRKEEVQIRQMLNEERCLLTQWQDSQTEPIKRFGPKVSALVEAIDNAYRERLFTHKPIGPLGACIHLLNPEYALAIECCLDDLLLNFFCDNHKDERTLRELMKRVYPPDSPQPGIIVSAFECELYDTSDRSVSHPEFPTVLEALEIENAVVTNALIDMRSIESVLLVKSDSSAVEMMDTQGLPKNCSRVLTECGDEVFEGCSSICEKSRPTYLGCAETHISYLEKEVENKVAQLSALEQHVHTLATDMKTNQETMDSHYQNLRETRVQITNAMREIKNLEREKGNYSALLALEKEAQEVKEKMKMVEENIKAQKEEMGILGRLKREAERKKGEFKLKCSQVSDVVKSLMREQNQVTLEMNTQQEAVLHCENLLKHHLNSLREQKKEVDVKERELKRETALAKYICPERIEIPRASKILDKEIDELKHVIQTENYAHGSREELKKQYEEVKKKYQNLSEKLKALKVLLKTSHEVMIQNYVVYNKRRRSLSLQCKLYFHTLLSQWSHCGKMRFDHENETLFIEGQPGEENEIAFSNLQGFPGNRCSFSNFLLILTLWSITESPFRCLDIFDAYMDKEQQEMAMDLIFKIAHSQQHLQLILLTSQYTSSLSSNPLVEILQIQDPKGDMESQSSQAVEPET</sequence>
<keyword evidence="4" id="KW-0158">Chromosome</keyword>
<evidence type="ECO:0000256" key="13">
    <source>
        <dbReference type="SAM" id="MobiDB-lite"/>
    </source>
</evidence>
<keyword evidence="11" id="KW-0539">Nucleus</keyword>
<feature type="compositionally biased region" description="Low complexity" evidence="13">
    <location>
        <begin position="66"/>
        <end position="79"/>
    </location>
</feature>
<name>H9H951_MONDO</name>